<name>A0ABV5W333_9BACL</name>
<feature type="transmembrane region" description="Helical" evidence="15">
    <location>
        <begin position="368"/>
        <end position="386"/>
    </location>
</feature>
<keyword evidence="12" id="KW-0902">Two-component regulatory system</keyword>
<dbReference type="InterPro" id="IPR005467">
    <property type="entry name" value="His_kinase_dom"/>
</dbReference>
<keyword evidence="10" id="KW-0067">ATP-binding</keyword>
<evidence type="ECO:0000256" key="9">
    <source>
        <dbReference type="ARBA" id="ARBA00022777"/>
    </source>
</evidence>
<keyword evidence="8" id="KW-0547">Nucleotide-binding</keyword>
<feature type="transmembrane region" description="Helical" evidence="15">
    <location>
        <begin position="12"/>
        <end position="33"/>
    </location>
</feature>
<evidence type="ECO:0000256" key="8">
    <source>
        <dbReference type="ARBA" id="ARBA00022741"/>
    </source>
</evidence>
<keyword evidence="6" id="KW-0808">Transferase</keyword>
<evidence type="ECO:0000256" key="3">
    <source>
        <dbReference type="ARBA" id="ARBA00012438"/>
    </source>
</evidence>
<dbReference type="PROSITE" id="PS50109">
    <property type="entry name" value="HIS_KIN"/>
    <property type="match status" value="1"/>
</dbReference>
<evidence type="ECO:0000256" key="13">
    <source>
        <dbReference type="ARBA" id="ARBA00023136"/>
    </source>
</evidence>
<keyword evidence="5" id="KW-0597">Phosphoprotein</keyword>
<evidence type="ECO:0000256" key="10">
    <source>
        <dbReference type="ARBA" id="ARBA00022840"/>
    </source>
</evidence>
<dbReference type="SMART" id="SM00388">
    <property type="entry name" value="HisKA"/>
    <property type="match status" value="1"/>
</dbReference>
<dbReference type="Gene3D" id="3.30.565.10">
    <property type="entry name" value="Histidine kinase-like ATPase, C-terminal domain"/>
    <property type="match status" value="1"/>
</dbReference>
<dbReference type="InterPro" id="IPR050398">
    <property type="entry name" value="HssS/ArlS-like"/>
</dbReference>
<dbReference type="InterPro" id="IPR003594">
    <property type="entry name" value="HATPase_dom"/>
</dbReference>
<keyword evidence="11 15" id="KW-1133">Transmembrane helix</keyword>
<evidence type="ECO:0000256" key="2">
    <source>
        <dbReference type="ARBA" id="ARBA00004651"/>
    </source>
</evidence>
<keyword evidence="9 17" id="KW-0418">Kinase</keyword>
<proteinExistence type="predicted"/>
<dbReference type="SMART" id="SM00387">
    <property type="entry name" value="HATPase_c"/>
    <property type="match status" value="1"/>
</dbReference>
<dbReference type="RefSeq" id="WP_344909742.1">
    <property type="nucleotide sequence ID" value="NZ_BAAAYO010000008.1"/>
</dbReference>
<evidence type="ECO:0000313" key="17">
    <source>
        <dbReference type="EMBL" id="MFB9754826.1"/>
    </source>
</evidence>
<keyword evidence="7 15" id="KW-0812">Transmembrane</keyword>
<evidence type="ECO:0000256" key="14">
    <source>
        <dbReference type="SAM" id="MobiDB-lite"/>
    </source>
</evidence>
<evidence type="ECO:0000256" key="1">
    <source>
        <dbReference type="ARBA" id="ARBA00000085"/>
    </source>
</evidence>
<evidence type="ECO:0000256" key="6">
    <source>
        <dbReference type="ARBA" id="ARBA00022679"/>
    </source>
</evidence>
<feature type="transmembrane region" description="Helical" evidence="15">
    <location>
        <begin position="423"/>
        <end position="445"/>
    </location>
</feature>
<dbReference type="GO" id="GO:0016301">
    <property type="term" value="F:kinase activity"/>
    <property type="evidence" value="ECO:0007669"/>
    <property type="project" value="UniProtKB-KW"/>
</dbReference>
<dbReference type="CDD" id="cd00082">
    <property type="entry name" value="HisKA"/>
    <property type="match status" value="1"/>
</dbReference>
<dbReference type="SUPFAM" id="SSF55874">
    <property type="entry name" value="ATPase domain of HSP90 chaperone/DNA topoisomerase II/histidine kinase"/>
    <property type="match status" value="1"/>
</dbReference>
<dbReference type="EC" id="2.7.13.3" evidence="3"/>
<dbReference type="InterPro" id="IPR036097">
    <property type="entry name" value="HisK_dim/P_sf"/>
</dbReference>
<evidence type="ECO:0000256" key="4">
    <source>
        <dbReference type="ARBA" id="ARBA00022475"/>
    </source>
</evidence>
<feature type="transmembrane region" description="Helical" evidence="15">
    <location>
        <begin position="334"/>
        <end position="356"/>
    </location>
</feature>
<dbReference type="Gene3D" id="1.10.287.130">
    <property type="match status" value="1"/>
</dbReference>
<feature type="transmembrane region" description="Helical" evidence="15">
    <location>
        <begin position="451"/>
        <end position="471"/>
    </location>
</feature>
<dbReference type="InterPro" id="IPR003661">
    <property type="entry name" value="HisK_dim/P_dom"/>
</dbReference>
<sequence length="759" mass="85569">MDTKSKNNRKVIWVRFLLVGLVGLALQLSVGLYPDRDYIYGNPFLYKDDGPFWNIQVERNVSDIATYYWKFNNAEPLDAGEPIGEELLRQWKEDFDYLTGEMTGQAGQALEAQTIPFTEWTTATPSLSASLLALQEKTGKWMSEEWNKEVPEAWQTYVQERSKQYFAEKANEKEALKRTVDRLEPVVKYTIKDNRRNMTFSNRESGPEGSRLPPDTDTVRTISFPIKDRALLEKWGPNSPMSELSAFFNQNQLEGSFTFHANAEPTESVSSMDFIISKDYTRLLAIRKQLPYEIAGLSAAVLGIVLLLGYEWTQRGAADRQYGRIIARWQRIPVDLRAALFAAVLITAFGYGRTIYGWGMHYPLFRPVFRWALFSLLGAYAGISVWDGLRLYRTKGALAEQWRSSYTLYVCGLIKETFVRKTILLKAGLLFMSTVLVGLALLAVAADLQGFRLLSIFYIASYLLIGIPYFLRKAAALNVLLAGLDEMAAGRLNLTFAERGNGTLSHMFRQLNNMKQGMQTALDKQLKSEKLKTELISNVSHDLKTPLTSMINYVDLLKQEDGVRTGESVRYIQVLEGKTKRLKALIDDLFEASQLASGTVVPVMETVDVAALLQQTLAECGDKIAESGLQFRVQVQHPHLYARLDGKKTWRVFENLIRNALSYSLPNTRVHLALTEQEDSVIFRIHNISAYEIDFDPEELFERSKRGDASRHTEGSGLGLTIAKSIVELQGGSMHIGIEGDLFKVSVHFLKGDGPGTEG</sequence>
<keyword evidence="13 15" id="KW-0472">Membrane</keyword>
<accession>A0ABV5W333</accession>
<protein>
    <recommendedName>
        <fullName evidence="3">histidine kinase</fullName>
        <ecNumber evidence="3">2.7.13.3</ecNumber>
    </recommendedName>
</protein>
<evidence type="ECO:0000256" key="11">
    <source>
        <dbReference type="ARBA" id="ARBA00022989"/>
    </source>
</evidence>
<organism evidence="17 18">
    <name type="scientific">Paenibacillus hodogayensis</name>
    <dbReference type="NCBI Taxonomy" id="279208"/>
    <lineage>
        <taxon>Bacteria</taxon>
        <taxon>Bacillati</taxon>
        <taxon>Bacillota</taxon>
        <taxon>Bacilli</taxon>
        <taxon>Bacillales</taxon>
        <taxon>Paenibacillaceae</taxon>
        <taxon>Paenibacillus</taxon>
    </lineage>
</organism>
<feature type="transmembrane region" description="Helical" evidence="15">
    <location>
        <begin position="294"/>
        <end position="313"/>
    </location>
</feature>
<dbReference type="PANTHER" id="PTHR45528:SF1">
    <property type="entry name" value="SENSOR HISTIDINE KINASE CPXA"/>
    <property type="match status" value="1"/>
</dbReference>
<keyword evidence="4" id="KW-1003">Cell membrane</keyword>
<comment type="catalytic activity">
    <reaction evidence="1">
        <text>ATP + protein L-histidine = ADP + protein N-phospho-L-histidine.</text>
        <dbReference type="EC" id="2.7.13.3"/>
    </reaction>
</comment>
<comment type="subcellular location">
    <subcellularLocation>
        <location evidence="2">Cell membrane</location>
        <topology evidence="2">Multi-pass membrane protein</topology>
    </subcellularLocation>
</comment>
<evidence type="ECO:0000313" key="18">
    <source>
        <dbReference type="Proteomes" id="UP001589619"/>
    </source>
</evidence>
<gene>
    <name evidence="17" type="ORF">ACFFNY_24910</name>
</gene>
<dbReference type="Proteomes" id="UP001589619">
    <property type="component" value="Unassembled WGS sequence"/>
</dbReference>
<evidence type="ECO:0000256" key="5">
    <source>
        <dbReference type="ARBA" id="ARBA00022553"/>
    </source>
</evidence>
<feature type="region of interest" description="Disordered" evidence="14">
    <location>
        <begin position="198"/>
        <end position="218"/>
    </location>
</feature>
<evidence type="ECO:0000256" key="12">
    <source>
        <dbReference type="ARBA" id="ARBA00023012"/>
    </source>
</evidence>
<evidence type="ECO:0000256" key="15">
    <source>
        <dbReference type="SAM" id="Phobius"/>
    </source>
</evidence>
<dbReference type="Pfam" id="PF02518">
    <property type="entry name" value="HATPase_c"/>
    <property type="match status" value="1"/>
</dbReference>
<dbReference type="InterPro" id="IPR036890">
    <property type="entry name" value="HATPase_C_sf"/>
</dbReference>
<evidence type="ECO:0000256" key="7">
    <source>
        <dbReference type="ARBA" id="ARBA00022692"/>
    </source>
</evidence>
<keyword evidence="18" id="KW-1185">Reference proteome</keyword>
<reference evidence="17 18" key="1">
    <citation type="submission" date="2024-09" db="EMBL/GenBank/DDBJ databases">
        <authorList>
            <person name="Sun Q."/>
            <person name="Mori K."/>
        </authorList>
    </citation>
    <scope>NUCLEOTIDE SEQUENCE [LARGE SCALE GENOMIC DNA]</scope>
    <source>
        <strain evidence="17 18">JCM 12520</strain>
    </source>
</reference>
<dbReference type="EMBL" id="JBHMAG010000016">
    <property type="protein sequence ID" value="MFB9754826.1"/>
    <property type="molecule type" value="Genomic_DNA"/>
</dbReference>
<evidence type="ECO:0000259" key="16">
    <source>
        <dbReference type="PROSITE" id="PS50109"/>
    </source>
</evidence>
<dbReference type="PANTHER" id="PTHR45528">
    <property type="entry name" value="SENSOR HISTIDINE KINASE CPXA"/>
    <property type="match status" value="1"/>
</dbReference>
<feature type="domain" description="Histidine kinase" evidence="16">
    <location>
        <begin position="538"/>
        <end position="736"/>
    </location>
</feature>
<dbReference type="Pfam" id="PF00512">
    <property type="entry name" value="HisKA"/>
    <property type="match status" value="1"/>
</dbReference>
<dbReference type="SUPFAM" id="SSF47384">
    <property type="entry name" value="Homodimeric domain of signal transducing histidine kinase"/>
    <property type="match status" value="1"/>
</dbReference>
<comment type="caution">
    <text evidence="17">The sequence shown here is derived from an EMBL/GenBank/DDBJ whole genome shotgun (WGS) entry which is preliminary data.</text>
</comment>